<keyword evidence="7" id="KW-1185">Reference proteome</keyword>
<evidence type="ECO:0000256" key="2">
    <source>
        <dbReference type="ARBA" id="ARBA00022692"/>
    </source>
</evidence>
<organism evidence="6 7">
    <name type="scientific">Roseateles toxinivorans</name>
    <dbReference type="NCBI Taxonomy" id="270368"/>
    <lineage>
        <taxon>Bacteria</taxon>
        <taxon>Pseudomonadati</taxon>
        <taxon>Pseudomonadota</taxon>
        <taxon>Betaproteobacteria</taxon>
        <taxon>Burkholderiales</taxon>
        <taxon>Sphaerotilaceae</taxon>
        <taxon>Roseateles</taxon>
    </lineage>
</organism>
<accession>A0A4R6QL09</accession>
<dbReference type="EMBL" id="SNXS01000004">
    <property type="protein sequence ID" value="TDP63912.1"/>
    <property type="molecule type" value="Genomic_DNA"/>
</dbReference>
<dbReference type="AlphaFoldDB" id="A0A4R6QL09"/>
<feature type="transmembrane region" description="Helical" evidence="5">
    <location>
        <begin position="236"/>
        <end position="255"/>
    </location>
</feature>
<comment type="caution">
    <text evidence="6">The sequence shown here is derived from an EMBL/GenBank/DDBJ whole genome shotgun (WGS) entry which is preliminary data.</text>
</comment>
<feature type="transmembrane region" description="Helical" evidence="5">
    <location>
        <begin position="20"/>
        <end position="43"/>
    </location>
</feature>
<dbReference type="InterPro" id="IPR059112">
    <property type="entry name" value="CysZ/EI24"/>
</dbReference>
<keyword evidence="2 5" id="KW-0812">Transmembrane</keyword>
<name>A0A4R6QL09_9BURK</name>
<dbReference type="RefSeq" id="WP_133701770.1">
    <property type="nucleotide sequence ID" value="NZ_SNXS01000004.1"/>
</dbReference>
<reference evidence="6 7" key="1">
    <citation type="submission" date="2019-03" db="EMBL/GenBank/DDBJ databases">
        <title>Genomic Encyclopedia of Type Strains, Phase IV (KMG-IV): sequencing the most valuable type-strain genomes for metagenomic binning, comparative biology and taxonomic classification.</title>
        <authorList>
            <person name="Goeker M."/>
        </authorList>
    </citation>
    <scope>NUCLEOTIDE SEQUENCE [LARGE SCALE GENOMIC DNA]</scope>
    <source>
        <strain evidence="6 7">DSM 16998</strain>
    </source>
</reference>
<evidence type="ECO:0000256" key="1">
    <source>
        <dbReference type="ARBA" id="ARBA00004141"/>
    </source>
</evidence>
<dbReference type="InParanoid" id="A0A4R6QL09"/>
<dbReference type="Proteomes" id="UP000295361">
    <property type="component" value="Unassembled WGS sequence"/>
</dbReference>
<feature type="transmembrane region" description="Helical" evidence="5">
    <location>
        <begin position="132"/>
        <end position="155"/>
    </location>
</feature>
<evidence type="ECO:0000256" key="5">
    <source>
        <dbReference type="SAM" id="Phobius"/>
    </source>
</evidence>
<evidence type="ECO:0000313" key="7">
    <source>
        <dbReference type="Proteomes" id="UP000295361"/>
    </source>
</evidence>
<feature type="transmembrane region" description="Helical" evidence="5">
    <location>
        <begin position="201"/>
        <end position="230"/>
    </location>
</feature>
<comment type="subcellular location">
    <subcellularLocation>
        <location evidence="1">Membrane</location>
        <topology evidence="1">Multi-pass membrane protein</topology>
    </subcellularLocation>
</comment>
<sequence>MNLLFDAFWRAVAYCLHPKVILLSLLPLLIAAGLSGGLAYLYWESAVEGLRATLDSWLIVDSLLRWLGSIGGEGFRTVLVPIIIIALAVPVIVVVSLVLVAVLMTPALVTLVANRRFPNLERRKGAAFWQSVLWSLSCTVAALFALLLSVPLWLIPPLVMILPPLIWGWLSFRVFAFDVLADHATTEERRQLMREHRAPMLLMGVICGYLGAAPSLVWAFGVIAVVLWPLLVVVTVWIYTLVFAFAALWFAHYALAALEKLRMLETVLPPAADGSPPAAELPGPDQLIALPPI</sequence>
<keyword evidence="3 5" id="KW-1133">Transmembrane helix</keyword>
<feature type="transmembrane region" description="Helical" evidence="5">
    <location>
        <begin position="78"/>
        <end position="111"/>
    </location>
</feature>
<dbReference type="OrthoDB" id="8565703at2"/>
<gene>
    <name evidence="6" type="ORF">DES47_104194</name>
</gene>
<dbReference type="Pfam" id="PF07264">
    <property type="entry name" value="EI24"/>
    <property type="match status" value="1"/>
</dbReference>
<evidence type="ECO:0000313" key="6">
    <source>
        <dbReference type="EMBL" id="TDP63912.1"/>
    </source>
</evidence>
<evidence type="ECO:0000256" key="3">
    <source>
        <dbReference type="ARBA" id="ARBA00022989"/>
    </source>
</evidence>
<feature type="transmembrane region" description="Helical" evidence="5">
    <location>
        <begin position="161"/>
        <end position="180"/>
    </location>
</feature>
<keyword evidence="4 5" id="KW-0472">Membrane</keyword>
<proteinExistence type="predicted"/>
<protein>
    <submittedName>
        <fullName evidence="6">Etoposide-induced protein 2.4 (EI24)</fullName>
    </submittedName>
</protein>
<evidence type="ECO:0000256" key="4">
    <source>
        <dbReference type="ARBA" id="ARBA00023136"/>
    </source>
</evidence>